<dbReference type="OrthoDB" id="9121563at2"/>
<dbReference type="InterPro" id="IPR003661">
    <property type="entry name" value="HisK_dim/P_dom"/>
</dbReference>
<feature type="transmembrane region" description="Helical" evidence="6">
    <location>
        <begin position="159"/>
        <end position="178"/>
    </location>
</feature>
<gene>
    <name evidence="8" type="ORF">FCL42_20255</name>
</gene>
<dbReference type="PROSITE" id="PS50109">
    <property type="entry name" value="HIS_KIN"/>
    <property type="match status" value="1"/>
</dbReference>
<dbReference type="Proteomes" id="UP000305675">
    <property type="component" value="Unassembled WGS sequence"/>
</dbReference>
<comment type="caution">
    <text evidence="8">The sequence shown here is derived from an EMBL/GenBank/DDBJ whole genome shotgun (WGS) entry which is preliminary data.</text>
</comment>
<dbReference type="RefSeq" id="WP_136865253.1">
    <property type="nucleotide sequence ID" value="NZ_SWCJ01000025.1"/>
</dbReference>
<evidence type="ECO:0000256" key="2">
    <source>
        <dbReference type="ARBA" id="ARBA00012438"/>
    </source>
</evidence>
<dbReference type="EC" id="2.7.13.3" evidence="2"/>
<sequence>MSDALVRLPIRQHLVTFFMSVSILSVLLFGYLLGQHFVFGLEDSVRLRLLAEWRSYQEIHQDDPNAPLPKSYVVSFHREQLPEINIDGIDVLAGLSLKDDQFVMVFIDEQVTDSFHKEGIIGVSRFRLNAQQVVYGIARFEHRLISDVADSWFESRAQVIILIGVVYILAVLLVLWGYNHRLRRKTEKLVDWSEWVSSRSSTETPPDFGFDEYNRVAQCLSTSIRKNTELLQREQKFLSHASHELRTPVAIISANLEILELTATSASQHAPLARITRASDNMKRIIETMLWLVRKSDTPPMQAEVAIPALLDGLLEDHGYLLSDRDVSVIKEYDVAPTLRLPVTPFRVVVSNLVRNAFQYSYSGTVTIGYYTECVVVENRNLEPLDTQLREGFGFGHDLTAKICRRFGWRLDTQETDVGYIARLSLCNISSD</sequence>
<evidence type="ECO:0000256" key="5">
    <source>
        <dbReference type="ARBA" id="ARBA00022777"/>
    </source>
</evidence>
<keyword evidence="3" id="KW-0597">Phosphoprotein</keyword>
<feature type="domain" description="Histidine kinase" evidence="7">
    <location>
        <begin position="240"/>
        <end position="426"/>
    </location>
</feature>
<dbReference type="InterPro" id="IPR050428">
    <property type="entry name" value="TCS_sensor_his_kinase"/>
</dbReference>
<dbReference type="AlphaFoldDB" id="A0A4U1BF09"/>
<dbReference type="PANTHER" id="PTHR45436:SF5">
    <property type="entry name" value="SENSOR HISTIDINE KINASE TRCS"/>
    <property type="match status" value="1"/>
</dbReference>
<name>A0A4U1BF09_9GAMM</name>
<evidence type="ECO:0000259" key="7">
    <source>
        <dbReference type="PROSITE" id="PS50109"/>
    </source>
</evidence>
<evidence type="ECO:0000313" key="9">
    <source>
        <dbReference type="Proteomes" id="UP000305675"/>
    </source>
</evidence>
<keyword evidence="5 8" id="KW-0418">Kinase</keyword>
<keyword evidence="9" id="KW-1185">Reference proteome</keyword>
<evidence type="ECO:0000256" key="4">
    <source>
        <dbReference type="ARBA" id="ARBA00022679"/>
    </source>
</evidence>
<dbReference type="InterPro" id="IPR005467">
    <property type="entry name" value="His_kinase_dom"/>
</dbReference>
<evidence type="ECO:0000256" key="1">
    <source>
        <dbReference type="ARBA" id="ARBA00000085"/>
    </source>
</evidence>
<dbReference type="GO" id="GO:0000155">
    <property type="term" value="F:phosphorelay sensor kinase activity"/>
    <property type="evidence" value="ECO:0007669"/>
    <property type="project" value="InterPro"/>
</dbReference>
<dbReference type="InterPro" id="IPR036097">
    <property type="entry name" value="HisK_dim/P_sf"/>
</dbReference>
<comment type="catalytic activity">
    <reaction evidence="1">
        <text>ATP + protein L-histidine = ADP + protein N-phospho-L-histidine.</text>
        <dbReference type="EC" id="2.7.13.3"/>
    </reaction>
</comment>
<keyword evidence="6" id="KW-0472">Membrane</keyword>
<dbReference type="PANTHER" id="PTHR45436">
    <property type="entry name" value="SENSOR HISTIDINE KINASE YKOH"/>
    <property type="match status" value="1"/>
</dbReference>
<dbReference type="GO" id="GO:0005886">
    <property type="term" value="C:plasma membrane"/>
    <property type="evidence" value="ECO:0007669"/>
    <property type="project" value="TreeGrafter"/>
</dbReference>
<keyword evidence="6" id="KW-1133">Transmembrane helix</keyword>
<reference evidence="8 9" key="1">
    <citation type="submission" date="2019-04" db="EMBL/GenBank/DDBJ databases">
        <authorList>
            <person name="Hwang J.C."/>
        </authorList>
    </citation>
    <scope>NUCLEOTIDE SEQUENCE [LARGE SCALE GENOMIC DNA]</scope>
    <source>
        <strain evidence="8 9">IMCC35002</strain>
    </source>
</reference>
<dbReference type="SMART" id="SM00388">
    <property type="entry name" value="HisKA"/>
    <property type="match status" value="1"/>
</dbReference>
<protein>
    <recommendedName>
        <fullName evidence="2">histidine kinase</fullName>
        <ecNumber evidence="2">2.7.13.3</ecNumber>
    </recommendedName>
</protein>
<keyword evidence="6" id="KW-0812">Transmembrane</keyword>
<dbReference type="EMBL" id="SWCJ01000025">
    <property type="protein sequence ID" value="TKB49680.1"/>
    <property type="molecule type" value="Genomic_DNA"/>
</dbReference>
<proteinExistence type="predicted"/>
<dbReference type="SUPFAM" id="SSF55874">
    <property type="entry name" value="ATPase domain of HSP90 chaperone/DNA topoisomerase II/histidine kinase"/>
    <property type="match status" value="1"/>
</dbReference>
<dbReference type="SUPFAM" id="SSF47384">
    <property type="entry name" value="Homodimeric domain of signal transducing histidine kinase"/>
    <property type="match status" value="1"/>
</dbReference>
<dbReference type="Pfam" id="PF00512">
    <property type="entry name" value="HisKA"/>
    <property type="match status" value="1"/>
</dbReference>
<keyword evidence="4" id="KW-0808">Transferase</keyword>
<feature type="transmembrane region" description="Helical" evidence="6">
    <location>
        <begin position="12"/>
        <end position="33"/>
    </location>
</feature>
<evidence type="ECO:0000256" key="6">
    <source>
        <dbReference type="SAM" id="Phobius"/>
    </source>
</evidence>
<evidence type="ECO:0000256" key="3">
    <source>
        <dbReference type="ARBA" id="ARBA00022553"/>
    </source>
</evidence>
<accession>A0A4U1BF09</accession>
<dbReference type="InterPro" id="IPR036890">
    <property type="entry name" value="HATPase_C_sf"/>
</dbReference>
<dbReference type="Gene3D" id="1.10.287.130">
    <property type="match status" value="1"/>
</dbReference>
<organism evidence="8 9">
    <name type="scientific">Ferrimonas aestuarii</name>
    <dbReference type="NCBI Taxonomy" id="2569539"/>
    <lineage>
        <taxon>Bacteria</taxon>
        <taxon>Pseudomonadati</taxon>
        <taxon>Pseudomonadota</taxon>
        <taxon>Gammaproteobacteria</taxon>
        <taxon>Alteromonadales</taxon>
        <taxon>Ferrimonadaceae</taxon>
        <taxon>Ferrimonas</taxon>
    </lineage>
</organism>
<dbReference type="CDD" id="cd00082">
    <property type="entry name" value="HisKA"/>
    <property type="match status" value="1"/>
</dbReference>
<evidence type="ECO:0000313" key="8">
    <source>
        <dbReference type="EMBL" id="TKB49680.1"/>
    </source>
</evidence>